<comment type="caution">
    <text evidence="1">The sequence shown here is derived from an EMBL/GenBank/DDBJ whole genome shotgun (WGS) entry which is preliminary data.</text>
</comment>
<sequence>MFKRKEVTDVTGAAIFIQFSQKSSSEMNGCGGNLSSTFPMLNPEKKWATRVHIDFPANFLGHCFYFGLIISKRSAITFGIKRSFWGLQICSIQMSVGAISAV</sequence>
<name>A0AAD7J117_9AGAR</name>
<evidence type="ECO:0000313" key="2">
    <source>
        <dbReference type="Proteomes" id="UP001215280"/>
    </source>
</evidence>
<dbReference type="AlphaFoldDB" id="A0AAD7J117"/>
<protein>
    <submittedName>
        <fullName evidence="1">Uncharacterized protein</fullName>
    </submittedName>
</protein>
<reference evidence="1" key="1">
    <citation type="submission" date="2023-03" db="EMBL/GenBank/DDBJ databases">
        <title>Massive genome expansion in bonnet fungi (Mycena s.s.) driven by repeated elements and novel gene families across ecological guilds.</title>
        <authorList>
            <consortium name="Lawrence Berkeley National Laboratory"/>
            <person name="Harder C.B."/>
            <person name="Miyauchi S."/>
            <person name="Viragh M."/>
            <person name="Kuo A."/>
            <person name="Thoen E."/>
            <person name="Andreopoulos B."/>
            <person name="Lu D."/>
            <person name="Skrede I."/>
            <person name="Drula E."/>
            <person name="Henrissat B."/>
            <person name="Morin E."/>
            <person name="Kohler A."/>
            <person name="Barry K."/>
            <person name="LaButti K."/>
            <person name="Morin E."/>
            <person name="Salamov A."/>
            <person name="Lipzen A."/>
            <person name="Mereny Z."/>
            <person name="Hegedus B."/>
            <person name="Baldrian P."/>
            <person name="Stursova M."/>
            <person name="Weitz H."/>
            <person name="Taylor A."/>
            <person name="Grigoriev I.V."/>
            <person name="Nagy L.G."/>
            <person name="Martin F."/>
            <person name="Kauserud H."/>
        </authorList>
    </citation>
    <scope>NUCLEOTIDE SEQUENCE</scope>
    <source>
        <strain evidence="1">CBHHK188m</strain>
    </source>
</reference>
<dbReference type="Proteomes" id="UP001215280">
    <property type="component" value="Unassembled WGS sequence"/>
</dbReference>
<gene>
    <name evidence="1" type="ORF">DFH07DRAFT_773617</name>
</gene>
<organism evidence="1 2">
    <name type="scientific">Mycena maculata</name>
    <dbReference type="NCBI Taxonomy" id="230809"/>
    <lineage>
        <taxon>Eukaryota</taxon>
        <taxon>Fungi</taxon>
        <taxon>Dikarya</taxon>
        <taxon>Basidiomycota</taxon>
        <taxon>Agaricomycotina</taxon>
        <taxon>Agaricomycetes</taxon>
        <taxon>Agaricomycetidae</taxon>
        <taxon>Agaricales</taxon>
        <taxon>Marasmiineae</taxon>
        <taxon>Mycenaceae</taxon>
        <taxon>Mycena</taxon>
    </lineage>
</organism>
<proteinExistence type="predicted"/>
<dbReference type="EMBL" id="JARJLG010000066">
    <property type="protein sequence ID" value="KAJ7754626.1"/>
    <property type="molecule type" value="Genomic_DNA"/>
</dbReference>
<accession>A0AAD7J117</accession>
<keyword evidence="2" id="KW-1185">Reference proteome</keyword>
<evidence type="ECO:0000313" key="1">
    <source>
        <dbReference type="EMBL" id="KAJ7754626.1"/>
    </source>
</evidence>